<dbReference type="Gene3D" id="4.10.280.10">
    <property type="entry name" value="Helix-loop-helix DNA-binding domain"/>
    <property type="match status" value="1"/>
</dbReference>
<evidence type="ECO:0000256" key="3">
    <source>
        <dbReference type="ARBA" id="ARBA00023163"/>
    </source>
</evidence>
<protein>
    <recommendedName>
        <fullName evidence="5">BHLH domain-containing protein</fullName>
    </recommendedName>
</protein>
<evidence type="ECO:0000256" key="2">
    <source>
        <dbReference type="ARBA" id="ARBA00023015"/>
    </source>
</evidence>
<keyword evidence="3" id="KW-0804">Transcription</keyword>
<comment type="similarity">
    <text evidence="1">Belongs to the bHLH protein family.</text>
</comment>
<gene>
    <name evidence="6" type="ORF">M5K25_004744</name>
</gene>
<dbReference type="GO" id="GO:0006355">
    <property type="term" value="P:regulation of DNA-templated transcription"/>
    <property type="evidence" value="ECO:0007669"/>
    <property type="project" value="UniProtKB-ARBA"/>
</dbReference>
<sequence>MLFQLNMDTTASPGSARPDRKTIEKRRRMHMKSLYARLNSLLPCSKKGVSLPLPELLDESVSYIKDLQKKVEQMKETKSGLAGGMGSEISAITPHLDLREVDGRVGAAIITDARDWSVFCKVVEVIEEEGGEILSANVTTVGNKAFYIIHSLVEEDNSGSETIRVSEKLRNRVKSIVGCGPAAITAV</sequence>
<dbReference type="InterPro" id="IPR015660">
    <property type="entry name" value="MASH1/Ascl1a-like"/>
</dbReference>
<evidence type="ECO:0000259" key="5">
    <source>
        <dbReference type="PROSITE" id="PS50888"/>
    </source>
</evidence>
<dbReference type="SUPFAM" id="SSF47459">
    <property type="entry name" value="HLH, helix-loop-helix DNA-binding domain"/>
    <property type="match status" value="1"/>
</dbReference>
<evidence type="ECO:0000313" key="7">
    <source>
        <dbReference type="Proteomes" id="UP001552299"/>
    </source>
</evidence>
<dbReference type="Pfam" id="PF00010">
    <property type="entry name" value="HLH"/>
    <property type="match status" value="1"/>
</dbReference>
<dbReference type="Proteomes" id="UP001552299">
    <property type="component" value="Unassembled WGS sequence"/>
</dbReference>
<dbReference type="PANTHER" id="PTHR13935">
    <property type="entry name" value="ACHAETE-SCUTE TRANSCRIPTION FACTOR-RELATED"/>
    <property type="match status" value="1"/>
</dbReference>
<feature type="compositionally biased region" description="Polar residues" evidence="4">
    <location>
        <begin position="1"/>
        <end position="13"/>
    </location>
</feature>
<feature type="domain" description="BHLH" evidence="5">
    <location>
        <begin position="15"/>
        <end position="67"/>
    </location>
</feature>
<dbReference type="AlphaFoldDB" id="A0ABD0VH43"/>
<dbReference type="EMBL" id="JANQDX010000005">
    <property type="protein sequence ID" value="KAL0923956.1"/>
    <property type="molecule type" value="Genomic_DNA"/>
</dbReference>
<feature type="region of interest" description="Disordered" evidence="4">
    <location>
        <begin position="1"/>
        <end position="22"/>
    </location>
</feature>
<dbReference type="InterPro" id="IPR011598">
    <property type="entry name" value="bHLH_dom"/>
</dbReference>
<dbReference type="SMART" id="SM00353">
    <property type="entry name" value="HLH"/>
    <property type="match status" value="1"/>
</dbReference>
<name>A0ABD0VH43_DENTH</name>
<proteinExistence type="inferred from homology"/>
<dbReference type="PROSITE" id="PS50888">
    <property type="entry name" value="BHLH"/>
    <property type="match status" value="1"/>
</dbReference>
<evidence type="ECO:0000313" key="6">
    <source>
        <dbReference type="EMBL" id="KAL0923956.1"/>
    </source>
</evidence>
<keyword evidence="2" id="KW-0805">Transcription regulation</keyword>
<organism evidence="6 7">
    <name type="scientific">Dendrobium thyrsiflorum</name>
    <name type="common">Pinecone-like raceme dendrobium</name>
    <name type="synonym">Orchid</name>
    <dbReference type="NCBI Taxonomy" id="117978"/>
    <lineage>
        <taxon>Eukaryota</taxon>
        <taxon>Viridiplantae</taxon>
        <taxon>Streptophyta</taxon>
        <taxon>Embryophyta</taxon>
        <taxon>Tracheophyta</taxon>
        <taxon>Spermatophyta</taxon>
        <taxon>Magnoliopsida</taxon>
        <taxon>Liliopsida</taxon>
        <taxon>Asparagales</taxon>
        <taxon>Orchidaceae</taxon>
        <taxon>Epidendroideae</taxon>
        <taxon>Malaxideae</taxon>
        <taxon>Dendrobiinae</taxon>
        <taxon>Dendrobium</taxon>
    </lineage>
</organism>
<keyword evidence="7" id="KW-1185">Reference proteome</keyword>
<evidence type="ECO:0000256" key="1">
    <source>
        <dbReference type="ARBA" id="ARBA00005510"/>
    </source>
</evidence>
<accession>A0ABD0VH43</accession>
<evidence type="ECO:0000256" key="4">
    <source>
        <dbReference type="SAM" id="MobiDB-lite"/>
    </source>
</evidence>
<comment type="caution">
    <text evidence="6">The sequence shown here is derived from an EMBL/GenBank/DDBJ whole genome shotgun (WGS) entry which is preliminary data.</text>
</comment>
<dbReference type="InterPro" id="IPR036638">
    <property type="entry name" value="HLH_DNA-bd_sf"/>
</dbReference>
<reference evidence="6 7" key="1">
    <citation type="journal article" date="2024" name="Plant Biotechnol. J.">
        <title>Dendrobium thyrsiflorum genome and its molecular insights into genes involved in important horticultural traits.</title>
        <authorList>
            <person name="Chen B."/>
            <person name="Wang J.Y."/>
            <person name="Zheng P.J."/>
            <person name="Li K.L."/>
            <person name="Liang Y.M."/>
            <person name="Chen X.F."/>
            <person name="Zhang C."/>
            <person name="Zhao X."/>
            <person name="He X."/>
            <person name="Zhang G.Q."/>
            <person name="Liu Z.J."/>
            <person name="Xu Q."/>
        </authorList>
    </citation>
    <scope>NUCLEOTIDE SEQUENCE [LARGE SCALE GENOMIC DNA]</scope>
    <source>
        <strain evidence="6">GZMU011</strain>
    </source>
</reference>
<dbReference type="PANTHER" id="PTHR13935:SF90">
    <property type="entry name" value="TRANSCRIPTION FACTOR BHLH162"/>
    <property type="match status" value="1"/>
</dbReference>